<feature type="region of interest" description="Disordered" evidence="1">
    <location>
        <begin position="61"/>
        <end position="82"/>
    </location>
</feature>
<dbReference type="Proteomes" id="UP000318199">
    <property type="component" value="Unassembled WGS sequence"/>
</dbReference>
<protein>
    <recommendedName>
        <fullName evidence="4">AsmA-like C-terminal domain-containing protein</fullName>
    </recommendedName>
</protein>
<dbReference type="EMBL" id="VOBQ01000009">
    <property type="protein sequence ID" value="TWO71077.1"/>
    <property type="molecule type" value="Genomic_DNA"/>
</dbReference>
<dbReference type="AlphaFoldDB" id="A0A562ZRQ9"/>
<name>A0A562ZRQ9_9BURK</name>
<organism evidence="2 3">
    <name type="scientific">Caenimonas sedimenti</name>
    <dbReference type="NCBI Taxonomy" id="2596921"/>
    <lineage>
        <taxon>Bacteria</taxon>
        <taxon>Pseudomonadati</taxon>
        <taxon>Pseudomonadota</taxon>
        <taxon>Betaproteobacteria</taxon>
        <taxon>Burkholderiales</taxon>
        <taxon>Comamonadaceae</taxon>
        <taxon>Caenimonas</taxon>
    </lineage>
</organism>
<evidence type="ECO:0000313" key="2">
    <source>
        <dbReference type="EMBL" id="TWO71077.1"/>
    </source>
</evidence>
<feature type="compositionally biased region" description="Basic residues" evidence="1">
    <location>
        <begin position="70"/>
        <end position="82"/>
    </location>
</feature>
<reference evidence="2 3" key="1">
    <citation type="submission" date="2019-07" db="EMBL/GenBank/DDBJ databases">
        <title>Caenimonas sedimenti sp. nov., isolated from activated sludge.</title>
        <authorList>
            <person name="Xu J."/>
        </authorList>
    </citation>
    <scope>NUCLEOTIDE SEQUENCE [LARGE SCALE GENOMIC DNA]</scope>
    <source>
        <strain evidence="2 3">HX-9-20</strain>
    </source>
</reference>
<accession>A0A562ZRQ9</accession>
<comment type="caution">
    <text evidence="2">The sequence shown here is derived from an EMBL/GenBank/DDBJ whole genome shotgun (WGS) entry which is preliminary data.</text>
</comment>
<keyword evidence="3" id="KW-1185">Reference proteome</keyword>
<evidence type="ECO:0008006" key="4">
    <source>
        <dbReference type="Google" id="ProtNLM"/>
    </source>
</evidence>
<dbReference type="RefSeq" id="WP_186510857.1">
    <property type="nucleotide sequence ID" value="NZ_VOBQ01000009.1"/>
</dbReference>
<sequence>MAAEDVRIATNPPITIARLEARPDWTSLAAGDVEIDTLIVEDAVVPQSSVNAIGATLQKRAKATEPEKRARQRRSGIRSPRRVQLKKVTWSDGQQRMTVEAEFGLGRDGLLDVANFKVVDGRLAGASGTIKRNGDDWPVHVKVGGGTIAGKLQLDELPSGAVSLTGQLTTEGVEVAALTAPSKTLTGKLRAQTALRAEFRDIGQLGDVLATQTHFNVSDALVRGIDLARAVETAGLNRGGMTRLNALAGQVHTQGKTVHLTHLVATSGPLAANGNVTMAANRSLSGRINVDVPTAKGAVGVPLVVSGTADAPAVSMTRGALLGAVVGTVIAPGVGTSVGASAGERAADKLRGLFGK</sequence>
<proteinExistence type="predicted"/>
<evidence type="ECO:0000313" key="3">
    <source>
        <dbReference type="Proteomes" id="UP000318199"/>
    </source>
</evidence>
<evidence type="ECO:0000256" key="1">
    <source>
        <dbReference type="SAM" id="MobiDB-lite"/>
    </source>
</evidence>
<gene>
    <name evidence="2" type="ORF">FN976_12210</name>
</gene>